<evidence type="ECO:0000256" key="3">
    <source>
        <dbReference type="ARBA" id="ARBA00022729"/>
    </source>
</evidence>
<dbReference type="InterPro" id="IPR001829">
    <property type="entry name" value="Pili_assmbl_chaperone_bac"/>
</dbReference>
<dbReference type="Proteomes" id="UP000222916">
    <property type="component" value="Chromosome"/>
</dbReference>
<evidence type="ECO:0000256" key="1">
    <source>
        <dbReference type="ARBA" id="ARBA00004418"/>
    </source>
</evidence>
<dbReference type="InterPro" id="IPR036316">
    <property type="entry name" value="Pili_assmbl_chap_C_dom_sf"/>
</dbReference>
<dbReference type="PANTHER" id="PTHR30251:SF6">
    <property type="entry name" value="FIMBRIAL CHAPERONE YFCS-RELATED"/>
    <property type="match status" value="1"/>
</dbReference>
<feature type="domain" description="Pili assembly chaperone N-terminal" evidence="7">
    <location>
        <begin position="21"/>
        <end position="135"/>
    </location>
</feature>
<dbReference type="InterPro" id="IPR016148">
    <property type="entry name" value="Pili_assmbl_chaperone_C"/>
</dbReference>
<accession>A0A2D1QH22</accession>
<dbReference type="Pfam" id="PF00345">
    <property type="entry name" value="PapD_N"/>
    <property type="match status" value="1"/>
</dbReference>
<dbReference type="Pfam" id="PF02753">
    <property type="entry name" value="PapD_C"/>
    <property type="match status" value="1"/>
</dbReference>
<evidence type="ECO:0000313" key="9">
    <source>
        <dbReference type="EMBL" id="ATP09556.1"/>
    </source>
</evidence>
<protein>
    <submittedName>
        <fullName evidence="9">Putative fimbrial chaperone protein YadV</fullName>
    </submittedName>
</protein>
<comment type="similarity">
    <text evidence="2">Belongs to the periplasmic pilus chaperone family.</text>
</comment>
<dbReference type="GO" id="GO:0071555">
    <property type="term" value="P:cell wall organization"/>
    <property type="evidence" value="ECO:0007669"/>
    <property type="project" value="InterPro"/>
</dbReference>
<dbReference type="SUPFAM" id="SSF49354">
    <property type="entry name" value="PapD-like"/>
    <property type="match status" value="1"/>
</dbReference>
<name>A0A2D1QH22_AERSA</name>
<dbReference type="AlphaFoldDB" id="A0A2D1QH22"/>
<evidence type="ECO:0000256" key="4">
    <source>
        <dbReference type="ARBA" id="ARBA00022764"/>
    </source>
</evidence>
<feature type="signal peptide" evidence="6">
    <location>
        <begin position="1"/>
        <end position="20"/>
    </location>
</feature>
<dbReference type="PRINTS" id="PR00969">
    <property type="entry name" value="CHAPERONPILI"/>
</dbReference>
<proteinExistence type="inferred from homology"/>
<reference evidence="10" key="1">
    <citation type="journal article" date="2018" name="BMC Genomics">
        <title>The complete and fully assembled genome sequence of Aeromonas salmonicida subsp. pectinolytica and its comparative analysis with other Aeromonas species: investigation of the mobilome in environmental and pathogenic strains.</title>
        <authorList>
            <person name="Pfeiffer F."/>
            <person name="Zamora-Lagos M.A."/>
            <person name="Blettinger M."/>
            <person name="Yeroslaviz A."/>
            <person name="Dahl A."/>
            <person name="Gruber S."/>
            <person name="Habermann B.H."/>
        </authorList>
    </citation>
    <scope>NUCLEOTIDE SEQUENCE [LARGE SCALE GENOMIC DNA]</scope>
    <source>
        <strain evidence="10">34mel</strain>
    </source>
</reference>
<evidence type="ECO:0000256" key="2">
    <source>
        <dbReference type="ARBA" id="ARBA00007399"/>
    </source>
</evidence>
<dbReference type="InterPro" id="IPR013783">
    <property type="entry name" value="Ig-like_fold"/>
</dbReference>
<evidence type="ECO:0000259" key="8">
    <source>
        <dbReference type="Pfam" id="PF02753"/>
    </source>
</evidence>
<comment type="subcellular location">
    <subcellularLocation>
        <location evidence="1">Periplasm</location>
    </subcellularLocation>
</comment>
<keyword evidence="5" id="KW-0143">Chaperone</keyword>
<dbReference type="GO" id="GO:0030288">
    <property type="term" value="C:outer membrane-bounded periplasmic space"/>
    <property type="evidence" value="ECO:0007669"/>
    <property type="project" value="InterPro"/>
</dbReference>
<dbReference type="RefSeq" id="WP_046400750.1">
    <property type="nucleotide sequence ID" value="NZ_ARYZ02000125.1"/>
</dbReference>
<dbReference type="Gene3D" id="2.60.40.10">
    <property type="entry name" value="Immunoglobulins"/>
    <property type="match status" value="2"/>
</dbReference>
<evidence type="ECO:0000256" key="6">
    <source>
        <dbReference type="SAM" id="SignalP"/>
    </source>
</evidence>
<dbReference type="OrthoDB" id="9131059at2"/>
<dbReference type="InterPro" id="IPR016147">
    <property type="entry name" value="Pili_assmbl_chaperone_N"/>
</dbReference>
<evidence type="ECO:0000256" key="5">
    <source>
        <dbReference type="ARBA" id="ARBA00023186"/>
    </source>
</evidence>
<dbReference type="InterPro" id="IPR008962">
    <property type="entry name" value="PapD-like_sf"/>
</dbReference>
<dbReference type="InterPro" id="IPR050643">
    <property type="entry name" value="Periplasmic_pilus_chap"/>
</dbReference>
<evidence type="ECO:0000313" key="10">
    <source>
        <dbReference type="Proteomes" id="UP000222916"/>
    </source>
</evidence>
<evidence type="ECO:0000259" key="7">
    <source>
        <dbReference type="Pfam" id="PF00345"/>
    </source>
</evidence>
<feature type="chain" id="PRO_5014397138" evidence="6">
    <location>
        <begin position="21"/>
        <end position="232"/>
    </location>
</feature>
<gene>
    <name evidence="9" type="primary">yadV2</name>
    <name evidence="9" type="ORF">Asalp_24050</name>
</gene>
<dbReference type="PANTHER" id="PTHR30251">
    <property type="entry name" value="PILUS ASSEMBLY CHAPERONE"/>
    <property type="match status" value="1"/>
</dbReference>
<organism evidence="9 10">
    <name type="scientific">Aeromonas salmonicida subsp. pectinolytica 34mel</name>
    <dbReference type="NCBI Taxonomy" id="1324960"/>
    <lineage>
        <taxon>Bacteria</taxon>
        <taxon>Pseudomonadati</taxon>
        <taxon>Pseudomonadota</taxon>
        <taxon>Gammaproteobacteria</taxon>
        <taxon>Aeromonadales</taxon>
        <taxon>Aeromonadaceae</taxon>
        <taxon>Aeromonas</taxon>
    </lineage>
</organism>
<dbReference type="SUPFAM" id="SSF49584">
    <property type="entry name" value="Periplasmic chaperone C-domain"/>
    <property type="match status" value="1"/>
</dbReference>
<keyword evidence="3 6" id="KW-0732">Signal</keyword>
<feature type="domain" description="Pili assembly chaperone C-terminal" evidence="8">
    <location>
        <begin position="157"/>
        <end position="213"/>
    </location>
</feature>
<dbReference type="EMBL" id="CP022426">
    <property type="protein sequence ID" value="ATP09556.1"/>
    <property type="molecule type" value="Genomic_DNA"/>
</dbReference>
<keyword evidence="4" id="KW-0574">Periplasm</keyword>
<sequence>MIIRLISFFALVLSAWSAHASIQLSSTRLIFEKGSREVSVTVRNKGDVRLVQSWLDKHQPTDPVPPFAVTPPLAKVDRDSQQLLRVHYAGSGLPADRESMYWLAVQEIPQKAEGQNVIQLAVQQRIKVFYRPAGLPGKAMEAPKALTLSLKNSELTINNPTPYFINLSSVAQGEHDLGGDTIAPFGSLVLPASGLIASSALSLTIVNDFGAHMPWQVQLNQGIGQGLTLVSP</sequence>